<dbReference type="GO" id="GO:0016787">
    <property type="term" value="F:hydrolase activity"/>
    <property type="evidence" value="ECO:0007669"/>
    <property type="project" value="UniProtKB-KW"/>
</dbReference>
<reference evidence="7 8" key="1">
    <citation type="journal article" date="2016" name="Antonie Van Leeuwenhoek">
        <title>Nocardia donostiensis sp. nov., isolated from human respiratory specimens.</title>
        <authorList>
            <person name="Ercibengoa M."/>
            <person name="Bell M."/>
            <person name="Marimon J.M."/>
            <person name="Humrighouse B."/>
            <person name="Klenk H.P."/>
            <person name="Potter G."/>
            <person name="Perez-Trallero E."/>
        </authorList>
    </citation>
    <scope>NUCLEOTIDE SEQUENCE [LARGE SCALE GENOMIC DNA]</scope>
    <source>
        <strain evidence="7 8">X1655</strain>
    </source>
</reference>
<dbReference type="EMBL" id="MUMY01000001">
    <property type="protein sequence ID" value="ONM50506.1"/>
    <property type="molecule type" value="Genomic_DNA"/>
</dbReference>
<accession>A0A1V2TLZ5</accession>
<dbReference type="AlphaFoldDB" id="A0A1V2TLZ5"/>
<dbReference type="Gene3D" id="3.40.50.1010">
    <property type="entry name" value="5'-nuclease"/>
    <property type="match status" value="1"/>
</dbReference>
<dbReference type="InterPro" id="IPR002716">
    <property type="entry name" value="PIN_dom"/>
</dbReference>
<keyword evidence="5" id="KW-0460">Magnesium</keyword>
<protein>
    <recommendedName>
        <fullName evidence="6">PIN domain-containing protein</fullName>
    </recommendedName>
</protein>
<keyword evidence="8" id="KW-1185">Reference proteome</keyword>
<evidence type="ECO:0000256" key="5">
    <source>
        <dbReference type="ARBA" id="ARBA00022842"/>
    </source>
</evidence>
<evidence type="ECO:0000259" key="6">
    <source>
        <dbReference type="Pfam" id="PF01850"/>
    </source>
</evidence>
<evidence type="ECO:0000256" key="3">
    <source>
        <dbReference type="ARBA" id="ARBA00022723"/>
    </source>
</evidence>
<evidence type="ECO:0000256" key="1">
    <source>
        <dbReference type="ARBA" id="ARBA00022649"/>
    </source>
</evidence>
<dbReference type="GO" id="GO:0046872">
    <property type="term" value="F:metal ion binding"/>
    <property type="evidence" value="ECO:0007669"/>
    <property type="project" value="UniProtKB-KW"/>
</dbReference>
<gene>
    <name evidence="7" type="ORF">B0T46_00905</name>
</gene>
<keyword evidence="3" id="KW-0479">Metal-binding</keyword>
<keyword evidence="2" id="KW-0540">Nuclease</keyword>
<feature type="domain" description="PIN" evidence="6">
    <location>
        <begin position="17"/>
        <end position="129"/>
    </location>
</feature>
<name>A0A1V2TLZ5_9NOCA</name>
<dbReference type="STRING" id="1538463.B0T36_01245"/>
<dbReference type="Pfam" id="PF01850">
    <property type="entry name" value="PIN"/>
    <property type="match status" value="1"/>
</dbReference>
<evidence type="ECO:0000313" key="8">
    <source>
        <dbReference type="Proteomes" id="UP000188836"/>
    </source>
</evidence>
<dbReference type="Proteomes" id="UP000188836">
    <property type="component" value="Unassembled WGS sequence"/>
</dbReference>
<evidence type="ECO:0000256" key="4">
    <source>
        <dbReference type="ARBA" id="ARBA00022801"/>
    </source>
</evidence>
<dbReference type="InterPro" id="IPR029060">
    <property type="entry name" value="PIN-like_dom_sf"/>
</dbReference>
<dbReference type="OrthoDB" id="3785877at2"/>
<organism evidence="7 8">
    <name type="scientific">Nocardia donostiensis</name>
    <dbReference type="NCBI Taxonomy" id="1538463"/>
    <lineage>
        <taxon>Bacteria</taxon>
        <taxon>Bacillati</taxon>
        <taxon>Actinomycetota</taxon>
        <taxon>Actinomycetes</taxon>
        <taxon>Mycobacteriales</taxon>
        <taxon>Nocardiaceae</taxon>
        <taxon>Nocardia</taxon>
    </lineage>
</organism>
<evidence type="ECO:0000256" key="2">
    <source>
        <dbReference type="ARBA" id="ARBA00022722"/>
    </source>
</evidence>
<keyword evidence="4" id="KW-0378">Hydrolase</keyword>
<dbReference type="SUPFAM" id="SSF88723">
    <property type="entry name" value="PIN domain-like"/>
    <property type="match status" value="1"/>
</dbReference>
<sequence>MGTRHARPRHNRRRRVIVLDTGALIGIEKRDARTAALIQAAIHARQRITLPATVLGQAWRNSSRQHPLTRLLAADGLHIADLDRRHALAIGALLAASGTTDVVDAHVIVCARATRATTIITSDPDDLRQLDPTIPLTVV</sequence>
<keyword evidence="1" id="KW-1277">Toxin-antitoxin system</keyword>
<evidence type="ECO:0000313" key="7">
    <source>
        <dbReference type="EMBL" id="ONM50506.1"/>
    </source>
</evidence>
<dbReference type="GO" id="GO:0004518">
    <property type="term" value="F:nuclease activity"/>
    <property type="evidence" value="ECO:0007669"/>
    <property type="project" value="UniProtKB-KW"/>
</dbReference>
<proteinExistence type="predicted"/>
<comment type="caution">
    <text evidence="7">The sequence shown here is derived from an EMBL/GenBank/DDBJ whole genome shotgun (WGS) entry which is preliminary data.</text>
</comment>